<dbReference type="AlphaFoldDB" id="A0A6S6XYJ7"/>
<comment type="similarity">
    <text evidence="3">In the N-terminal section; belongs to the NADH:flavin oxidoreductase/NADH oxidase family.</text>
</comment>
<dbReference type="GO" id="GO:0016491">
    <property type="term" value="F:oxidoreductase activity"/>
    <property type="evidence" value="ECO:0007669"/>
    <property type="project" value="UniProtKB-KW"/>
</dbReference>
<proteinExistence type="inferred from homology"/>
<dbReference type="GO" id="GO:0046872">
    <property type="term" value="F:metal ion binding"/>
    <property type="evidence" value="ECO:0007669"/>
    <property type="project" value="UniProtKB-KW"/>
</dbReference>
<keyword evidence="4" id="KW-0285">Flavoprotein</keyword>
<keyword evidence="7" id="KW-0560">Oxidoreductase</keyword>
<evidence type="ECO:0000256" key="3">
    <source>
        <dbReference type="ARBA" id="ARBA00011048"/>
    </source>
</evidence>
<accession>A0A6S6XYJ7</accession>
<name>A0A6S6XYJ7_9PROT</name>
<evidence type="ECO:0000256" key="7">
    <source>
        <dbReference type="ARBA" id="ARBA00023002"/>
    </source>
</evidence>
<organism evidence="12 13">
    <name type="scientific">Denitratisoma oestradiolicum</name>
    <dbReference type="NCBI Taxonomy" id="311182"/>
    <lineage>
        <taxon>Bacteria</taxon>
        <taxon>Pseudomonadati</taxon>
        <taxon>Pseudomonadota</taxon>
        <taxon>Betaproteobacteria</taxon>
        <taxon>Nitrosomonadales</taxon>
        <taxon>Sterolibacteriaceae</taxon>
        <taxon>Denitratisoma</taxon>
    </lineage>
</organism>
<dbReference type="Pfam" id="PF07992">
    <property type="entry name" value="Pyr_redox_2"/>
    <property type="match status" value="1"/>
</dbReference>
<dbReference type="Pfam" id="PF00724">
    <property type="entry name" value="Oxidored_FMN"/>
    <property type="match status" value="1"/>
</dbReference>
<keyword evidence="8" id="KW-0408">Iron</keyword>
<dbReference type="InterPro" id="IPR051793">
    <property type="entry name" value="NADH:flavin_oxidoreductase"/>
</dbReference>
<dbReference type="Proteomes" id="UP000515733">
    <property type="component" value="Chromosome"/>
</dbReference>
<dbReference type="GO" id="GO:0051536">
    <property type="term" value="F:iron-sulfur cluster binding"/>
    <property type="evidence" value="ECO:0007669"/>
    <property type="project" value="UniProtKB-KW"/>
</dbReference>
<reference evidence="12 13" key="1">
    <citation type="submission" date="2020-03" db="EMBL/GenBank/DDBJ databases">
        <authorList>
            <consortium name="Genoscope - CEA"/>
            <person name="William W."/>
        </authorList>
    </citation>
    <scope>NUCLEOTIDE SEQUENCE [LARGE SCALE GENOMIC DNA]</scope>
    <source>
        <strain evidence="13">DSM 16959</strain>
    </source>
</reference>
<evidence type="ECO:0000256" key="5">
    <source>
        <dbReference type="ARBA" id="ARBA00022643"/>
    </source>
</evidence>
<gene>
    <name evidence="12" type="ORF">DENOEST_0777</name>
</gene>
<dbReference type="GO" id="GO:0010181">
    <property type="term" value="F:FMN binding"/>
    <property type="evidence" value="ECO:0007669"/>
    <property type="project" value="InterPro"/>
</dbReference>
<evidence type="ECO:0000259" key="11">
    <source>
        <dbReference type="Pfam" id="PF07992"/>
    </source>
</evidence>
<dbReference type="Gene3D" id="3.50.50.60">
    <property type="entry name" value="FAD/NAD(P)-binding domain"/>
    <property type="match status" value="1"/>
</dbReference>
<dbReference type="SUPFAM" id="SSF51395">
    <property type="entry name" value="FMN-linked oxidoreductases"/>
    <property type="match status" value="1"/>
</dbReference>
<comment type="cofactor">
    <cofactor evidence="2">
        <name>[4Fe-4S] cluster</name>
        <dbReference type="ChEBI" id="CHEBI:49883"/>
    </cofactor>
</comment>
<dbReference type="Gene3D" id="3.20.20.70">
    <property type="entry name" value="Aldolase class I"/>
    <property type="match status" value="1"/>
</dbReference>
<evidence type="ECO:0000256" key="8">
    <source>
        <dbReference type="ARBA" id="ARBA00023004"/>
    </source>
</evidence>
<keyword evidence="5" id="KW-0288">FMN</keyword>
<dbReference type="InterPro" id="IPR001155">
    <property type="entry name" value="OxRdtase_FMN_N"/>
</dbReference>
<dbReference type="OrthoDB" id="8985337at2"/>
<dbReference type="PANTHER" id="PTHR42917">
    <property type="entry name" value="2,4-DIENOYL-COA REDUCTASE"/>
    <property type="match status" value="1"/>
</dbReference>
<dbReference type="InterPro" id="IPR013785">
    <property type="entry name" value="Aldolase_TIM"/>
</dbReference>
<protein>
    <submittedName>
        <fullName evidence="12">NADH:flavin oxidoreductase</fullName>
    </submittedName>
</protein>
<dbReference type="PRINTS" id="PR00411">
    <property type="entry name" value="PNDRDTASEI"/>
</dbReference>
<dbReference type="KEGG" id="doe:DENOEST_0777"/>
<evidence type="ECO:0000256" key="6">
    <source>
        <dbReference type="ARBA" id="ARBA00022723"/>
    </source>
</evidence>
<dbReference type="InterPro" id="IPR036188">
    <property type="entry name" value="FAD/NAD-bd_sf"/>
</dbReference>
<evidence type="ECO:0000256" key="4">
    <source>
        <dbReference type="ARBA" id="ARBA00022630"/>
    </source>
</evidence>
<dbReference type="Gene3D" id="3.40.50.720">
    <property type="entry name" value="NAD(P)-binding Rossmann-like Domain"/>
    <property type="match status" value="2"/>
</dbReference>
<comment type="cofactor">
    <cofactor evidence="1">
        <name>FMN</name>
        <dbReference type="ChEBI" id="CHEBI:58210"/>
    </cofactor>
</comment>
<evidence type="ECO:0000256" key="2">
    <source>
        <dbReference type="ARBA" id="ARBA00001966"/>
    </source>
</evidence>
<evidence type="ECO:0000256" key="9">
    <source>
        <dbReference type="ARBA" id="ARBA00023014"/>
    </source>
</evidence>
<evidence type="ECO:0000259" key="10">
    <source>
        <dbReference type="Pfam" id="PF00724"/>
    </source>
</evidence>
<dbReference type="SUPFAM" id="SSF51905">
    <property type="entry name" value="FAD/NAD(P)-binding domain"/>
    <property type="match status" value="1"/>
</dbReference>
<evidence type="ECO:0000256" key="1">
    <source>
        <dbReference type="ARBA" id="ARBA00001917"/>
    </source>
</evidence>
<feature type="domain" description="FAD/NAD(P)-binding" evidence="11">
    <location>
        <begin position="263"/>
        <end position="535"/>
    </location>
</feature>
<dbReference type="InterPro" id="IPR023753">
    <property type="entry name" value="FAD/NAD-binding_dom"/>
</dbReference>
<feature type="domain" description="NADH:flavin oxidoreductase/NADH oxidase N-terminal" evidence="10">
    <location>
        <begin position="14"/>
        <end position="218"/>
    </location>
</feature>
<evidence type="ECO:0000313" key="13">
    <source>
        <dbReference type="Proteomes" id="UP000515733"/>
    </source>
</evidence>
<keyword evidence="9" id="KW-0411">Iron-sulfur</keyword>
<dbReference type="PANTHER" id="PTHR42917:SF2">
    <property type="entry name" value="2,4-DIENOYL-COA REDUCTASE [(2E)-ENOYL-COA-PRODUCING]"/>
    <property type="match status" value="1"/>
</dbReference>
<keyword evidence="6" id="KW-0479">Metal-binding</keyword>
<dbReference type="EMBL" id="LR778301">
    <property type="protein sequence ID" value="CAB1367942.1"/>
    <property type="molecule type" value="Genomic_DNA"/>
</dbReference>
<evidence type="ECO:0000313" key="12">
    <source>
        <dbReference type="EMBL" id="CAB1367942.1"/>
    </source>
</evidence>
<keyword evidence="13" id="KW-1185">Reference proteome</keyword>
<dbReference type="PRINTS" id="PR00368">
    <property type="entry name" value="FADPNR"/>
</dbReference>
<sequence length="561" mass="60785">MGRPFMQPTSRLHYKEATEEDLAWVCEQFADATERARKAGIDAVELHAAHGYLISNFLSPSTNHRTDRYGGSLENRARLLVEVIQAIRARVGRDYPVWIRLDGVEFLKNEGITSLDACAAARLAEAAGVDAINVSSYADPNRGVGFSEAHATHIPCKFVPYAAAIKQAVNIPVITAGRIEPEIANELLLEGKVDFINMGRKLLADPDLPNKLMHGRPETIRPCIYCYTCISQIFVGSHVRCAVNATTAFERECAVIATDKPRRVLVVGGGPGGMETARVAALRGHDVTLCEQGSSLGGTVLFSAISYPPNGRLVSYLEQSLRDLPVKVHLNTRADEAWIRRHNPDVVVVATGARRDSLPIQGADLPHVLTGDSMRAMMGAGSGPAPGGLSPLAKVLVGIGRMLGVTRSPKLVEKASHYWLPFGRNIVIYGGGLVGIELAEFLAERGRNVTVLEESGLFGTQLMLVRRWRAFYECDRLGVARIANVKDVVIEPDRVRYVGKGGQERSIPADHIILAAGAEADMSFADSIRKAGFNVKTVGDCQSIGYIEGAIRNGHAVAREI</sequence>